<evidence type="ECO:0000256" key="3">
    <source>
        <dbReference type="ARBA" id="ARBA00023125"/>
    </source>
</evidence>
<dbReference type="PROSITE" id="PS50090">
    <property type="entry name" value="MYB_LIKE"/>
    <property type="match status" value="2"/>
</dbReference>
<dbReference type="Proteomes" id="UP001370490">
    <property type="component" value="Unassembled WGS sequence"/>
</dbReference>
<protein>
    <submittedName>
        <fullName evidence="7">SANT/Myb domain</fullName>
    </submittedName>
</protein>
<evidence type="ECO:0000259" key="5">
    <source>
        <dbReference type="PROSITE" id="PS50090"/>
    </source>
</evidence>
<keyword evidence="8" id="KW-1185">Reference proteome</keyword>
<name>A0AAN8Z067_9MAGN</name>
<evidence type="ECO:0000259" key="6">
    <source>
        <dbReference type="PROSITE" id="PS51294"/>
    </source>
</evidence>
<keyword evidence="2" id="KW-0677">Repeat</keyword>
<dbReference type="EMBL" id="JBAMMX010000021">
    <property type="protein sequence ID" value="KAK6919472.1"/>
    <property type="molecule type" value="Genomic_DNA"/>
</dbReference>
<dbReference type="InterPro" id="IPR017930">
    <property type="entry name" value="Myb_dom"/>
</dbReference>
<dbReference type="Gene3D" id="1.10.10.60">
    <property type="entry name" value="Homeodomain-like"/>
    <property type="match status" value="2"/>
</dbReference>
<keyword evidence="3" id="KW-0238">DNA-binding</keyword>
<dbReference type="InterPro" id="IPR015495">
    <property type="entry name" value="Myb_TF_plants"/>
</dbReference>
<dbReference type="FunFam" id="1.10.10.60:FF:000001">
    <property type="entry name" value="MYB-related transcription factor"/>
    <property type="match status" value="1"/>
</dbReference>
<dbReference type="PANTHER" id="PTHR10641:SF1413">
    <property type="entry name" value="MYB-RELATED PROTEIN MYB4"/>
    <property type="match status" value="1"/>
</dbReference>
<dbReference type="SUPFAM" id="SSF46689">
    <property type="entry name" value="Homeodomain-like"/>
    <property type="match status" value="1"/>
</dbReference>
<feature type="domain" description="HTH myb-type" evidence="6">
    <location>
        <begin position="61"/>
        <end position="115"/>
    </location>
</feature>
<evidence type="ECO:0000313" key="7">
    <source>
        <dbReference type="EMBL" id="KAK6919472.1"/>
    </source>
</evidence>
<keyword evidence="4" id="KW-0539">Nucleus</keyword>
<comment type="subcellular location">
    <subcellularLocation>
        <location evidence="1">Nucleus</location>
    </subcellularLocation>
</comment>
<dbReference type="CDD" id="cd00167">
    <property type="entry name" value="SANT"/>
    <property type="match status" value="2"/>
</dbReference>
<gene>
    <name evidence="7" type="ORF">RJ641_015376</name>
</gene>
<accession>A0AAN8Z067</accession>
<proteinExistence type="predicted"/>
<evidence type="ECO:0000313" key="8">
    <source>
        <dbReference type="Proteomes" id="UP001370490"/>
    </source>
</evidence>
<dbReference type="InterPro" id="IPR001005">
    <property type="entry name" value="SANT/Myb"/>
</dbReference>
<comment type="caution">
    <text evidence="7">The sequence shown here is derived from an EMBL/GenBank/DDBJ whole genome shotgun (WGS) entry which is preliminary data.</text>
</comment>
<evidence type="ECO:0000256" key="4">
    <source>
        <dbReference type="ARBA" id="ARBA00023242"/>
    </source>
</evidence>
<sequence>MVRTPCERNGVRKGSWTPEEDEKLVKYITRYGHANWQQLPKFAGLARCGKSCRLRWMNYLNPNVKRGSYTKEEDEIIIKMHQELGTKWSLIAAKLPRRTDSDIKNHWHTTLKKQAKNKLERFNELIISKINNEEQVDTKGMSSTSSSNELSTLTTEYVPQLSHYYRTLIANQDCLTSTSKESLGKFWSDHYMVKNSPARNDHQLPKSSEEQFIVYYDDQLDDIFHQLMEELPEKNYSYEFLQ</sequence>
<dbReference type="PROSITE" id="PS51294">
    <property type="entry name" value="HTH_MYB"/>
    <property type="match status" value="2"/>
</dbReference>
<dbReference type="SMART" id="SM00717">
    <property type="entry name" value="SANT"/>
    <property type="match status" value="2"/>
</dbReference>
<organism evidence="7 8">
    <name type="scientific">Dillenia turbinata</name>
    <dbReference type="NCBI Taxonomy" id="194707"/>
    <lineage>
        <taxon>Eukaryota</taxon>
        <taxon>Viridiplantae</taxon>
        <taxon>Streptophyta</taxon>
        <taxon>Embryophyta</taxon>
        <taxon>Tracheophyta</taxon>
        <taxon>Spermatophyta</taxon>
        <taxon>Magnoliopsida</taxon>
        <taxon>eudicotyledons</taxon>
        <taxon>Gunneridae</taxon>
        <taxon>Pentapetalae</taxon>
        <taxon>Dilleniales</taxon>
        <taxon>Dilleniaceae</taxon>
        <taxon>Dillenia</taxon>
    </lineage>
</organism>
<feature type="domain" description="HTH myb-type" evidence="6">
    <location>
        <begin position="8"/>
        <end position="60"/>
    </location>
</feature>
<evidence type="ECO:0000256" key="1">
    <source>
        <dbReference type="ARBA" id="ARBA00004123"/>
    </source>
</evidence>
<dbReference type="PANTHER" id="PTHR10641">
    <property type="entry name" value="MYB FAMILY TRANSCRIPTION FACTOR"/>
    <property type="match status" value="1"/>
</dbReference>
<dbReference type="Pfam" id="PF00249">
    <property type="entry name" value="Myb_DNA-binding"/>
    <property type="match status" value="2"/>
</dbReference>
<feature type="domain" description="Myb-like" evidence="5">
    <location>
        <begin position="8"/>
        <end position="60"/>
    </location>
</feature>
<reference evidence="7 8" key="1">
    <citation type="submission" date="2023-12" db="EMBL/GenBank/DDBJ databases">
        <title>A high-quality genome assembly for Dillenia turbinata (Dilleniales).</title>
        <authorList>
            <person name="Chanderbali A."/>
        </authorList>
    </citation>
    <scope>NUCLEOTIDE SEQUENCE [LARGE SCALE GENOMIC DNA]</scope>
    <source>
        <strain evidence="7">LSX21</strain>
        <tissue evidence="7">Leaf</tissue>
    </source>
</reference>
<evidence type="ECO:0000256" key="2">
    <source>
        <dbReference type="ARBA" id="ARBA00022737"/>
    </source>
</evidence>
<dbReference type="GO" id="GO:0005634">
    <property type="term" value="C:nucleus"/>
    <property type="evidence" value="ECO:0007669"/>
    <property type="project" value="UniProtKB-SubCell"/>
</dbReference>
<feature type="domain" description="Myb-like" evidence="5">
    <location>
        <begin position="61"/>
        <end position="111"/>
    </location>
</feature>
<dbReference type="AlphaFoldDB" id="A0AAN8Z067"/>
<dbReference type="GO" id="GO:0003677">
    <property type="term" value="F:DNA binding"/>
    <property type="evidence" value="ECO:0007669"/>
    <property type="project" value="UniProtKB-KW"/>
</dbReference>
<dbReference type="InterPro" id="IPR009057">
    <property type="entry name" value="Homeodomain-like_sf"/>
</dbReference>